<evidence type="ECO:0000256" key="2">
    <source>
        <dbReference type="ARBA" id="ARBA00008873"/>
    </source>
</evidence>
<feature type="compositionally biased region" description="Basic and acidic residues" evidence="8">
    <location>
        <begin position="471"/>
        <end position="481"/>
    </location>
</feature>
<protein>
    <submittedName>
        <fullName evidence="12">CSON005890 protein</fullName>
    </submittedName>
</protein>
<dbReference type="GO" id="GO:0010312">
    <property type="term" value="P:detoxification of zinc ion"/>
    <property type="evidence" value="ECO:0007669"/>
    <property type="project" value="TreeGrafter"/>
</dbReference>
<feature type="transmembrane region" description="Helical" evidence="9">
    <location>
        <begin position="268"/>
        <end position="286"/>
    </location>
</feature>
<evidence type="ECO:0000313" key="12">
    <source>
        <dbReference type="EMBL" id="SSX22053.1"/>
    </source>
</evidence>
<dbReference type="PANTHER" id="PTHR45820">
    <property type="entry name" value="FI23527P1"/>
    <property type="match status" value="1"/>
</dbReference>
<feature type="region of interest" description="Disordered" evidence="8">
    <location>
        <begin position="465"/>
        <end position="487"/>
    </location>
</feature>
<evidence type="ECO:0000259" key="11">
    <source>
        <dbReference type="Pfam" id="PF16916"/>
    </source>
</evidence>
<evidence type="ECO:0000256" key="1">
    <source>
        <dbReference type="ARBA" id="ARBA00004141"/>
    </source>
</evidence>
<feature type="transmembrane region" description="Helical" evidence="9">
    <location>
        <begin position="234"/>
        <end position="253"/>
    </location>
</feature>
<feature type="domain" description="Cation efflux protein cytoplasmic" evidence="11">
    <location>
        <begin position="312"/>
        <end position="350"/>
    </location>
</feature>
<dbReference type="InterPro" id="IPR058533">
    <property type="entry name" value="Cation_efflux_TM"/>
</dbReference>
<comment type="similarity">
    <text evidence="2">Belongs to the cation diffusion facilitator (CDF) transporter (TC 2.A.4) family. SLC30A subfamily.</text>
</comment>
<organism evidence="12">
    <name type="scientific">Culicoides sonorensis</name>
    <name type="common">Biting midge</name>
    <dbReference type="NCBI Taxonomy" id="179676"/>
    <lineage>
        <taxon>Eukaryota</taxon>
        <taxon>Metazoa</taxon>
        <taxon>Ecdysozoa</taxon>
        <taxon>Arthropoda</taxon>
        <taxon>Hexapoda</taxon>
        <taxon>Insecta</taxon>
        <taxon>Pterygota</taxon>
        <taxon>Neoptera</taxon>
        <taxon>Endopterygota</taxon>
        <taxon>Diptera</taxon>
        <taxon>Nematocera</taxon>
        <taxon>Chironomoidea</taxon>
        <taxon>Ceratopogonidae</taxon>
        <taxon>Ceratopogoninae</taxon>
        <taxon>Culicoides</taxon>
        <taxon>Monoculicoides</taxon>
    </lineage>
</organism>
<name>A0A336LZQ3_CULSO</name>
<reference evidence="12" key="1">
    <citation type="submission" date="2018-07" db="EMBL/GenBank/DDBJ databases">
        <authorList>
            <person name="Quirk P.G."/>
            <person name="Krulwich T.A."/>
        </authorList>
    </citation>
    <scope>NUCLEOTIDE SEQUENCE</scope>
</reference>
<feature type="transmembrane region" description="Helical" evidence="9">
    <location>
        <begin position="44"/>
        <end position="62"/>
    </location>
</feature>
<dbReference type="GO" id="GO:0005385">
    <property type="term" value="F:zinc ion transmembrane transporter activity"/>
    <property type="evidence" value="ECO:0007669"/>
    <property type="project" value="TreeGrafter"/>
</dbReference>
<keyword evidence="5" id="KW-0862">Zinc</keyword>
<evidence type="ECO:0000256" key="9">
    <source>
        <dbReference type="SAM" id="Phobius"/>
    </source>
</evidence>
<dbReference type="GO" id="GO:0006882">
    <property type="term" value="P:intracellular zinc ion homeostasis"/>
    <property type="evidence" value="ECO:0007669"/>
    <property type="project" value="TreeGrafter"/>
</dbReference>
<gene>
    <name evidence="12" type="primary">CSON005890</name>
</gene>
<dbReference type="PANTHER" id="PTHR45820:SF9">
    <property type="entry name" value="FI23527P1"/>
    <property type="match status" value="1"/>
</dbReference>
<dbReference type="InterPro" id="IPR027469">
    <property type="entry name" value="Cation_efflux_TMD_sf"/>
</dbReference>
<evidence type="ECO:0000256" key="3">
    <source>
        <dbReference type="ARBA" id="ARBA00022448"/>
    </source>
</evidence>
<feature type="domain" description="Cation efflux protein transmembrane" evidence="10">
    <location>
        <begin position="16"/>
        <end position="73"/>
    </location>
</feature>
<accession>A0A336LZQ3</accession>
<proteinExistence type="inferred from homology"/>
<keyword evidence="4 9" id="KW-0812">Transmembrane</keyword>
<dbReference type="VEuPathDB" id="VectorBase:CSON005890"/>
<dbReference type="EMBL" id="UFQT01000226">
    <property type="protein sequence ID" value="SSX22053.1"/>
    <property type="molecule type" value="Genomic_DNA"/>
</dbReference>
<keyword evidence="3" id="KW-0813">Transport</keyword>
<keyword evidence="7 9" id="KW-0472">Membrane</keyword>
<sequence length="534" mass="60505">MPMKDLLYRLQPFQLYIILCLSIAFFLVQLFLSHISHALTLLVQSYHMLCNIICLVGCILTLKHSSKNDDRPFRQRTLKRDENEFVEVNLTEVQHCTERSLRNTFGWTRIDVLSMLIVCIFLASLCFSIFVEALQTLVHLDHAGDTMHFPIYVMLCGILGLVLNAMCYAIIGGYTFHQGSFLSVTAAGEVILDAIITDDGVKIGDKRLSKSSSSKVPKKQMNLSLKKRQNIRETCRDVCSSIFVIICAVLVYFCPVPENEEEFDIPKYIDPVVAMISCCVLLYFSYPFMKESGLILLQTIPDSIDIDVFTTDLLKSFDEIINVHDLHIWQLTGSKIVSTAHMIFDNQEVYKRIMEDVITYFHDQGITIVTIQPEFLCECTQITRNEITNRKTEYCLMQCRDKNCHPKICCMPDEMLAAMDSCTNSPMHSENCSTTQVLRLSEISSAVLSENETVLSCLSLTEVSLSSPTKTNDDDSSEKVDSSQNDEQICEKASIQRKEITSDGNECYECVEVIQCARGENSVVVKTEENVPKL</sequence>
<feature type="domain" description="Cation efflux protein transmembrane" evidence="10">
    <location>
        <begin position="100"/>
        <end position="297"/>
    </location>
</feature>
<evidence type="ECO:0000256" key="5">
    <source>
        <dbReference type="ARBA" id="ARBA00022833"/>
    </source>
</evidence>
<dbReference type="SUPFAM" id="SSF161111">
    <property type="entry name" value="Cation efflux protein transmembrane domain-like"/>
    <property type="match status" value="2"/>
</dbReference>
<evidence type="ECO:0000256" key="6">
    <source>
        <dbReference type="ARBA" id="ARBA00022989"/>
    </source>
</evidence>
<dbReference type="Pfam" id="PF16916">
    <property type="entry name" value="ZT_dimer"/>
    <property type="match status" value="1"/>
</dbReference>
<feature type="transmembrane region" description="Helical" evidence="9">
    <location>
        <begin position="12"/>
        <end position="32"/>
    </location>
</feature>
<keyword evidence="6 9" id="KW-1133">Transmembrane helix</keyword>
<dbReference type="InterPro" id="IPR027470">
    <property type="entry name" value="Cation_efflux_CTD"/>
</dbReference>
<evidence type="ECO:0000259" key="10">
    <source>
        <dbReference type="Pfam" id="PF01545"/>
    </source>
</evidence>
<evidence type="ECO:0000256" key="7">
    <source>
        <dbReference type="ARBA" id="ARBA00023136"/>
    </source>
</evidence>
<dbReference type="AlphaFoldDB" id="A0A336LZQ3"/>
<evidence type="ECO:0000256" key="8">
    <source>
        <dbReference type="SAM" id="MobiDB-lite"/>
    </source>
</evidence>
<dbReference type="NCBIfam" id="TIGR01297">
    <property type="entry name" value="CDF"/>
    <property type="match status" value="1"/>
</dbReference>
<dbReference type="Pfam" id="PF01545">
    <property type="entry name" value="Cation_efflux"/>
    <property type="match status" value="2"/>
</dbReference>
<feature type="transmembrane region" description="Helical" evidence="9">
    <location>
        <begin position="112"/>
        <end position="131"/>
    </location>
</feature>
<dbReference type="InterPro" id="IPR002524">
    <property type="entry name" value="Cation_efflux"/>
</dbReference>
<dbReference type="Gene3D" id="1.20.1510.10">
    <property type="entry name" value="Cation efflux protein transmembrane domain"/>
    <property type="match status" value="1"/>
</dbReference>
<comment type="subcellular location">
    <subcellularLocation>
        <location evidence="1">Membrane</location>
        <topology evidence="1">Multi-pass membrane protein</topology>
    </subcellularLocation>
</comment>
<feature type="transmembrane region" description="Helical" evidence="9">
    <location>
        <begin position="151"/>
        <end position="171"/>
    </location>
</feature>
<evidence type="ECO:0000256" key="4">
    <source>
        <dbReference type="ARBA" id="ARBA00022692"/>
    </source>
</evidence>
<dbReference type="OMA" id="WARIEVV"/>
<dbReference type="GO" id="GO:0016020">
    <property type="term" value="C:membrane"/>
    <property type="evidence" value="ECO:0007669"/>
    <property type="project" value="UniProtKB-SubCell"/>
</dbReference>